<evidence type="ECO:0000313" key="3">
    <source>
        <dbReference type="EMBL" id="EMM82892.1"/>
    </source>
</evidence>
<feature type="transmembrane region" description="Helical" evidence="1">
    <location>
        <begin position="246"/>
        <end position="268"/>
    </location>
</feature>
<feature type="transmembrane region" description="Helical" evidence="1">
    <location>
        <begin position="363"/>
        <end position="385"/>
    </location>
</feature>
<gene>
    <name evidence="3" type="ORF">LEP1GSC037_4908</name>
</gene>
<keyword evidence="1" id="KW-1133">Transmembrane helix</keyword>
<feature type="transmembrane region" description="Helical" evidence="1">
    <location>
        <begin position="340"/>
        <end position="357"/>
    </location>
</feature>
<dbReference type="AlphaFoldDB" id="M6GHR8"/>
<feature type="transmembrane region" description="Helical" evidence="1">
    <location>
        <begin position="92"/>
        <end position="115"/>
    </location>
</feature>
<dbReference type="EMBL" id="AFLW02000077">
    <property type="protein sequence ID" value="EMM82892.1"/>
    <property type="molecule type" value="Genomic_DNA"/>
</dbReference>
<evidence type="ECO:0000256" key="1">
    <source>
        <dbReference type="SAM" id="Phobius"/>
    </source>
</evidence>
<feature type="transmembrane region" description="Helical" evidence="1">
    <location>
        <begin position="66"/>
        <end position="85"/>
    </location>
</feature>
<evidence type="ECO:0000259" key="2">
    <source>
        <dbReference type="Pfam" id="PF09925"/>
    </source>
</evidence>
<feature type="transmembrane region" description="Helical" evidence="1">
    <location>
        <begin position="121"/>
        <end position="137"/>
    </location>
</feature>
<keyword evidence="1" id="KW-0812">Transmembrane</keyword>
<organism evidence="3 4">
    <name type="scientific">Leptospira interrogans str. 2006001854</name>
    <dbReference type="NCBI Taxonomy" id="1001590"/>
    <lineage>
        <taxon>Bacteria</taxon>
        <taxon>Pseudomonadati</taxon>
        <taxon>Spirochaetota</taxon>
        <taxon>Spirochaetia</taxon>
        <taxon>Leptospirales</taxon>
        <taxon>Leptospiraceae</taxon>
        <taxon>Leptospira</taxon>
    </lineage>
</organism>
<comment type="caution">
    <text evidence="3">The sequence shown here is derived from an EMBL/GenBank/DDBJ whole genome shotgun (WGS) entry which is preliminary data.</text>
</comment>
<dbReference type="Pfam" id="PF09925">
    <property type="entry name" value="DUF2157"/>
    <property type="match status" value="1"/>
</dbReference>
<dbReference type="InterPro" id="IPR018677">
    <property type="entry name" value="DUF2157"/>
</dbReference>
<dbReference type="Proteomes" id="UP000012128">
    <property type="component" value="Unassembled WGS sequence"/>
</dbReference>
<keyword evidence="1" id="KW-0472">Membrane</keyword>
<reference evidence="3 4" key="1">
    <citation type="submission" date="2013-01" db="EMBL/GenBank/DDBJ databases">
        <authorList>
            <person name="Harkins D.M."/>
            <person name="Durkin A.S."/>
            <person name="Brinkac L.M."/>
            <person name="Haft D.H."/>
            <person name="Selengut J.D."/>
            <person name="Sanka R."/>
            <person name="DePew J."/>
            <person name="Purushe J."/>
            <person name="Hospenthal D.R."/>
            <person name="Murray C.K."/>
            <person name="Pimentel G."/>
            <person name="Wasfy M."/>
            <person name="Parker T."/>
            <person name="Miller R.S."/>
            <person name="Vinetz J.M."/>
            <person name="Sutton G.G."/>
            <person name="Nierman W.C."/>
            <person name="Fouts D.E."/>
        </authorList>
    </citation>
    <scope>NUCLEOTIDE SEQUENCE [LARGE SCALE GENOMIC DNA]</scope>
    <source>
        <strain evidence="3 4">2006001854</strain>
    </source>
</reference>
<feature type="transmembrane region" description="Helical" evidence="1">
    <location>
        <begin position="310"/>
        <end position="328"/>
    </location>
</feature>
<evidence type="ECO:0000313" key="4">
    <source>
        <dbReference type="Proteomes" id="UP000012128"/>
    </source>
</evidence>
<accession>M6GHR8</accession>
<name>M6GHR8_LEPIR</name>
<protein>
    <submittedName>
        <fullName evidence="3">Membrane protein, PF09925 family</fullName>
    </submittedName>
</protein>
<feature type="domain" description="DUF2157" evidence="2">
    <location>
        <begin position="9"/>
        <end position="143"/>
    </location>
</feature>
<sequence>MRLEQKLKRWVSAGLIASEQSEAILNFEENRKSSYLYYSFLILGVVIIGIGVLAIIAANWEELDDLVKLGFSFIVLTFVAGLSFWKRENQNLFTVFIVLYSILILGMIGLISQVYNLEGEYYQAAMLWCILSCLFLITTDSKTFLHLWILGFQIFMIGWIQQHTWDDPEHLEQNQSYWTQYLYYSLIGFTGFWLASEKFVLESRKNTLFLWAVIFWVIGTWSMGFFPNLSNFYGSSGTENGINHLFSFPWVIMICRLLILTPIFYLLITNSEIDSNQKKSLGIGLVLFFLLCFPHPFRYIHSAETIGAHIWNYSIQLLPSFLFILFWLAIASAFRNHKRIFDLSLAIIGIRFLYFYFDLFGSLTYTGFGLIISGLFIIVLTIGYLKYRSKVRVLLGGGGE</sequence>
<feature type="transmembrane region" description="Helical" evidence="1">
    <location>
        <begin position="208"/>
        <end position="226"/>
    </location>
</feature>
<feature type="transmembrane region" description="Helical" evidence="1">
    <location>
        <begin position="35"/>
        <end position="60"/>
    </location>
</feature>
<feature type="transmembrane region" description="Helical" evidence="1">
    <location>
        <begin position="280"/>
        <end position="298"/>
    </location>
</feature>
<feature type="transmembrane region" description="Helical" evidence="1">
    <location>
        <begin position="144"/>
        <end position="161"/>
    </location>
</feature>
<proteinExistence type="predicted"/>
<feature type="transmembrane region" description="Helical" evidence="1">
    <location>
        <begin position="181"/>
        <end position="201"/>
    </location>
</feature>